<dbReference type="EMBL" id="JAGYVZ010000048">
    <property type="protein sequence ID" value="MBS7234139.1"/>
    <property type="molecule type" value="Genomic_DNA"/>
</dbReference>
<organism evidence="1 2">
    <name type="scientific">Flavobacterium psychroterrae</name>
    <dbReference type="NCBI Taxonomy" id="2133767"/>
    <lineage>
        <taxon>Bacteria</taxon>
        <taxon>Pseudomonadati</taxon>
        <taxon>Bacteroidota</taxon>
        <taxon>Flavobacteriia</taxon>
        <taxon>Flavobacteriales</taxon>
        <taxon>Flavobacteriaceae</taxon>
        <taxon>Flavobacterium</taxon>
    </lineage>
</organism>
<reference evidence="1 2" key="1">
    <citation type="journal article" date="2018" name="Int. J. Syst. Evol. Microbiol.">
        <title>Flavobacterium chryseum sp. nov. and Flavobacterium psychroterrae sp. nov., novel environmental bacteria isolated from Antarctica.</title>
        <authorList>
            <person name="Kralova S."/>
            <person name="Svec P."/>
            <person name="Busse H.J."/>
            <person name="Stankova E."/>
            <person name="Vaczi P."/>
            <person name="Sedlacek I."/>
        </authorList>
    </citation>
    <scope>NUCLEOTIDE SEQUENCE [LARGE SCALE GENOMIC DNA]</scope>
    <source>
        <strain evidence="1 2">CCM 8827</strain>
    </source>
</reference>
<evidence type="ECO:0000313" key="1">
    <source>
        <dbReference type="EMBL" id="MBS7234139.1"/>
    </source>
</evidence>
<proteinExistence type="predicted"/>
<protein>
    <submittedName>
        <fullName evidence="1">ATP-binding protein</fullName>
    </submittedName>
</protein>
<dbReference type="RefSeq" id="WP_213307998.1">
    <property type="nucleotide sequence ID" value="NZ_JAGYVZ010000048.1"/>
</dbReference>
<dbReference type="SUPFAM" id="SSF55874">
    <property type="entry name" value="ATPase domain of HSP90 chaperone/DNA topoisomerase II/histidine kinase"/>
    <property type="match status" value="1"/>
</dbReference>
<dbReference type="GO" id="GO:0005524">
    <property type="term" value="F:ATP binding"/>
    <property type="evidence" value="ECO:0007669"/>
    <property type="project" value="UniProtKB-KW"/>
</dbReference>
<keyword evidence="2" id="KW-1185">Reference proteome</keyword>
<dbReference type="Proteomes" id="UP000722625">
    <property type="component" value="Unassembled WGS sequence"/>
</dbReference>
<keyword evidence="1" id="KW-0067">ATP-binding</keyword>
<keyword evidence="1" id="KW-0547">Nucleotide-binding</keyword>
<accession>A0ABS5PII8</accession>
<dbReference type="InterPro" id="IPR036890">
    <property type="entry name" value="HATPase_C_sf"/>
</dbReference>
<sequence>MTDPLNIISEDASPNPEYLIKSIAEQGYSLETSLADLMDNSISANANMIEVLIDVETEPFRLFLADNGDGMSEQALIKNMQFPSTSPENKRDDEDLGRFGLGMKTASFSQTRNFTVLSKLKGEKTYRGRTWDVDFLKEHGWKIIVNSQEEINSLILQYNQLSNEYLNNFEDFEANTIVIWHGLYKFEKYLEEKNRNTAIKKEINEVTADYLALVFHRFMEKPVNPLKIRINNSQVTGFNPFPIEEKDFRQIEPKQSQFKSDVIKIEGYVLPSRSIEESRQGLSKWTTRYRGLMDMEGLYIYRADRIILFGGWNGLIKKAPRLQLARLRVEVGNKVDHLLHLNVAKSQISVPHELRAAFEKYIDELKGEAEREFYNRGIRKFSGAKSQNNSQLFERSSSDKGSILEINNNFPLLKILTKTLDKDQNLKLNLILRMINTRVNSIRKVHEEKEFLNIESKDGISTEEIRINILELLENGVSSEMIREDILPHLGFKFSSLPEEIKLLIK</sequence>
<comment type="caution">
    <text evidence="1">The sequence shown here is derived from an EMBL/GenBank/DDBJ whole genome shotgun (WGS) entry which is preliminary data.</text>
</comment>
<dbReference type="Pfam" id="PF13589">
    <property type="entry name" value="HATPase_c_3"/>
    <property type="match status" value="1"/>
</dbReference>
<evidence type="ECO:0000313" key="2">
    <source>
        <dbReference type="Proteomes" id="UP000722625"/>
    </source>
</evidence>
<name>A0ABS5PII8_9FLAO</name>
<gene>
    <name evidence="1" type="ORF">KHA90_24360</name>
</gene>
<dbReference type="Gene3D" id="3.30.565.10">
    <property type="entry name" value="Histidine kinase-like ATPase, C-terminal domain"/>
    <property type="match status" value="1"/>
</dbReference>